<proteinExistence type="predicted"/>
<dbReference type="EMBL" id="JAPESX010001415">
    <property type="protein sequence ID" value="KAJ8114391.1"/>
    <property type="molecule type" value="Genomic_DNA"/>
</dbReference>
<evidence type="ECO:0000313" key="2">
    <source>
        <dbReference type="Proteomes" id="UP001153334"/>
    </source>
</evidence>
<gene>
    <name evidence="1" type="ORF">ONZ43_g4912</name>
</gene>
<accession>A0ACC2IGT8</accession>
<comment type="caution">
    <text evidence="1">The sequence shown here is derived from an EMBL/GenBank/DDBJ whole genome shotgun (WGS) entry which is preliminary data.</text>
</comment>
<evidence type="ECO:0000313" key="1">
    <source>
        <dbReference type="EMBL" id="KAJ8114391.1"/>
    </source>
</evidence>
<name>A0ACC2IGT8_9PEZI</name>
<sequence>MYQYSPLQESKGEIRLLELYPGVFDDDINCSVRHVTLANTLEFTALSYTWGDPKIRKPISVGGQTLEVTINLFDALRHLRSLQKTRTLWVDAVCINQEDLEERSKQVLRMRDIYTCAKTVEVWLGPADDDDFAAMELVRKLGAIVSDPEESLAKGFYNEYQQAFLDTFESAEPKEVRALCQLFKRPWWTRVWVVQELTLANQQEAIQMP</sequence>
<dbReference type="Proteomes" id="UP001153334">
    <property type="component" value="Unassembled WGS sequence"/>
</dbReference>
<organism evidence="1 2">
    <name type="scientific">Nemania bipapillata</name>
    <dbReference type="NCBI Taxonomy" id="110536"/>
    <lineage>
        <taxon>Eukaryota</taxon>
        <taxon>Fungi</taxon>
        <taxon>Dikarya</taxon>
        <taxon>Ascomycota</taxon>
        <taxon>Pezizomycotina</taxon>
        <taxon>Sordariomycetes</taxon>
        <taxon>Xylariomycetidae</taxon>
        <taxon>Xylariales</taxon>
        <taxon>Xylariaceae</taxon>
        <taxon>Nemania</taxon>
    </lineage>
</organism>
<protein>
    <submittedName>
        <fullName evidence="1">Uncharacterized protein</fullName>
    </submittedName>
</protein>
<reference evidence="1" key="1">
    <citation type="submission" date="2022-11" db="EMBL/GenBank/DDBJ databases">
        <title>Genome Sequence of Nemania bipapillata.</title>
        <authorList>
            <person name="Buettner E."/>
        </authorList>
    </citation>
    <scope>NUCLEOTIDE SEQUENCE</scope>
    <source>
        <strain evidence="1">CP14</strain>
    </source>
</reference>
<keyword evidence="2" id="KW-1185">Reference proteome</keyword>